<comment type="caution">
    <text evidence="2">The sequence shown here is derived from an EMBL/GenBank/DDBJ whole genome shotgun (WGS) entry which is preliminary data.</text>
</comment>
<evidence type="ECO:0000313" key="2">
    <source>
        <dbReference type="EMBL" id="EXL02211.1"/>
    </source>
</evidence>
<evidence type="ECO:0000256" key="1">
    <source>
        <dbReference type="ARBA" id="ARBA00006484"/>
    </source>
</evidence>
<dbReference type="HOGENOM" id="CLU_010194_1_3_5"/>
<dbReference type="PANTHER" id="PTHR42879:SF2">
    <property type="entry name" value="3-OXOACYL-[ACYL-CARRIER-PROTEIN] REDUCTASE FABG"/>
    <property type="match status" value="1"/>
</dbReference>
<proteinExistence type="inferred from homology"/>
<dbReference type="SUPFAM" id="SSF51735">
    <property type="entry name" value="NAD(P)-binding Rossmann-fold domains"/>
    <property type="match status" value="1"/>
</dbReference>
<dbReference type="CDD" id="cd05233">
    <property type="entry name" value="SDR_c"/>
    <property type="match status" value="1"/>
</dbReference>
<organism evidence="2 3">
    <name type="scientific">Aquamicrobium defluvii</name>
    <dbReference type="NCBI Taxonomy" id="69279"/>
    <lineage>
        <taxon>Bacteria</taxon>
        <taxon>Pseudomonadati</taxon>
        <taxon>Pseudomonadota</taxon>
        <taxon>Alphaproteobacteria</taxon>
        <taxon>Hyphomicrobiales</taxon>
        <taxon>Phyllobacteriaceae</taxon>
        <taxon>Aquamicrobium</taxon>
    </lineage>
</organism>
<reference evidence="2 3" key="1">
    <citation type="submission" date="2014-02" db="EMBL/GenBank/DDBJ databases">
        <title>Aquamicrobium defluvii Genome sequencing.</title>
        <authorList>
            <person name="Wang X."/>
        </authorList>
    </citation>
    <scope>NUCLEOTIDE SEQUENCE [LARGE SCALE GENOMIC DNA]</scope>
    <source>
        <strain evidence="2 3">W13Z1</strain>
    </source>
</reference>
<dbReference type="eggNOG" id="COG1028">
    <property type="taxonomic scope" value="Bacteria"/>
</dbReference>
<dbReference type="InterPro" id="IPR050259">
    <property type="entry name" value="SDR"/>
</dbReference>
<dbReference type="Gene3D" id="3.40.50.720">
    <property type="entry name" value="NAD(P)-binding Rossmann-like Domain"/>
    <property type="match status" value="1"/>
</dbReference>
<dbReference type="EMBL" id="JENY01000033">
    <property type="protein sequence ID" value="EXL02211.1"/>
    <property type="molecule type" value="Genomic_DNA"/>
</dbReference>
<name>A0A011U7X0_9HYPH</name>
<protein>
    <submittedName>
        <fullName evidence="2">Short-chain dehydrogenase</fullName>
    </submittedName>
</protein>
<dbReference type="STRING" id="69279.BG36_15700"/>
<dbReference type="InterPro" id="IPR036291">
    <property type="entry name" value="NAD(P)-bd_dom_sf"/>
</dbReference>
<dbReference type="RefSeq" id="WP_035031644.1">
    <property type="nucleotide sequence ID" value="NZ_KK073905.1"/>
</dbReference>
<dbReference type="Proteomes" id="UP000019849">
    <property type="component" value="Unassembled WGS sequence"/>
</dbReference>
<evidence type="ECO:0000313" key="3">
    <source>
        <dbReference type="Proteomes" id="UP000019849"/>
    </source>
</evidence>
<dbReference type="InterPro" id="IPR002347">
    <property type="entry name" value="SDR_fam"/>
</dbReference>
<dbReference type="PANTHER" id="PTHR42879">
    <property type="entry name" value="3-OXOACYL-(ACYL-CARRIER-PROTEIN) REDUCTASE"/>
    <property type="match status" value="1"/>
</dbReference>
<dbReference type="AlphaFoldDB" id="A0A011U7X0"/>
<sequence length="246" mass="25627">MAKRTVVVTGSSSGIGASLAKMIAEPNTQLVLHARGNADGLEKIADACRQKGSSVATILGDLANEKAAIDIVDKAVDEFGGLDAVVANAGFPLFKNLDEGTIGDLEHAFRVNLFSLYSLVKAGRPHLARSGAGRIVAVGSFTAHAFYNGIPHYPMSAPSKGAVEVAIKAIAADLAGQNILANCVAPGEINSNATEVSDRRKIVQARIPLGRLGTAEEVAHAIEFLISPRCSYITGQVLHVNGGLFM</sequence>
<accession>A0A011U7X0</accession>
<dbReference type="FunFam" id="3.40.50.720:FF:000084">
    <property type="entry name" value="Short-chain dehydrogenase reductase"/>
    <property type="match status" value="1"/>
</dbReference>
<dbReference type="PATRIC" id="fig|69279.3.peg.4204"/>
<dbReference type="PRINTS" id="PR00081">
    <property type="entry name" value="GDHRDH"/>
</dbReference>
<comment type="similarity">
    <text evidence="1">Belongs to the short-chain dehydrogenases/reductases (SDR) family.</text>
</comment>
<dbReference type="Pfam" id="PF13561">
    <property type="entry name" value="adh_short_C2"/>
    <property type="match status" value="1"/>
</dbReference>
<gene>
    <name evidence="2" type="ORF">BG36_15700</name>
</gene>